<sequence length="115" mass="12565">MENNHKTQSLPATIRTFLDAQEVRDPEAALALFVEGAVISDVGESFAGGEGIRRFIVEAGAEFTLTTEITDVRQDGPVWVVSEHLEGDFPGGKADLDYRFTLEGDRISRLDIVLG</sequence>
<evidence type="ECO:0000313" key="2">
    <source>
        <dbReference type="EMBL" id="SDP33970.1"/>
    </source>
</evidence>
<proteinExistence type="predicted"/>
<accession>A0A1H0RX14</accession>
<dbReference type="InterPro" id="IPR037401">
    <property type="entry name" value="SnoaL-like"/>
</dbReference>
<dbReference type="OrthoDB" id="8684708at2"/>
<reference evidence="3" key="1">
    <citation type="submission" date="2016-10" db="EMBL/GenBank/DDBJ databases">
        <authorList>
            <person name="Varghese N."/>
            <person name="Submissions S."/>
        </authorList>
    </citation>
    <scope>NUCLEOTIDE SEQUENCE [LARGE SCALE GENOMIC DNA]</scope>
    <source>
        <strain evidence="3">DSM 22329</strain>
    </source>
</reference>
<dbReference type="EMBL" id="LT629711">
    <property type="protein sequence ID" value="SDP33970.1"/>
    <property type="molecule type" value="Genomic_DNA"/>
</dbReference>
<dbReference type="RefSeq" id="WP_091785017.1">
    <property type="nucleotide sequence ID" value="NZ_LT629711.1"/>
</dbReference>
<organism evidence="2 3">
    <name type="scientific">Pedococcus dokdonensis</name>
    <dbReference type="NCBI Taxonomy" id="443156"/>
    <lineage>
        <taxon>Bacteria</taxon>
        <taxon>Bacillati</taxon>
        <taxon>Actinomycetota</taxon>
        <taxon>Actinomycetes</taxon>
        <taxon>Micrococcales</taxon>
        <taxon>Intrasporangiaceae</taxon>
        <taxon>Pedococcus</taxon>
    </lineage>
</organism>
<evidence type="ECO:0000313" key="3">
    <source>
        <dbReference type="Proteomes" id="UP000199077"/>
    </source>
</evidence>
<dbReference type="InterPro" id="IPR032710">
    <property type="entry name" value="NTF2-like_dom_sf"/>
</dbReference>
<dbReference type="Gene3D" id="3.10.450.50">
    <property type="match status" value="1"/>
</dbReference>
<evidence type="ECO:0000259" key="1">
    <source>
        <dbReference type="Pfam" id="PF12680"/>
    </source>
</evidence>
<dbReference type="AlphaFoldDB" id="A0A1H0RX14"/>
<feature type="domain" description="SnoaL-like" evidence="1">
    <location>
        <begin position="14"/>
        <end position="107"/>
    </location>
</feature>
<gene>
    <name evidence="2" type="ORF">SAMN04489867_2119</name>
</gene>
<dbReference type="STRING" id="443156.SAMN04489867_2119"/>
<dbReference type="SUPFAM" id="SSF54427">
    <property type="entry name" value="NTF2-like"/>
    <property type="match status" value="1"/>
</dbReference>
<keyword evidence="3" id="KW-1185">Reference proteome</keyword>
<dbReference type="Proteomes" id="UP000199077">
    <property type="component" value="Chromosome I"/>
</dbReference>
<name>A0A1H0RX14_9MICO</name>
<dbReference type="Pfam" id="PF12680">
    <property type="entry name" value="SnoaL_2"/>
    <property type="match status" value="1"/>
</dbReference>
<protein>
    <recommendedName>
        <fullName evidence="1">SnoaL-like domain-containing protein</fullName>
    </recommendedName>
</protein>